<dbReference type="GO" id="GO:0045296">
    <property type="term" value="F:cadherin binding"/>
    <property type="evidence" value="ECO:0007669"/>
    <property type="project" value="TreeGrafter"/>
</dbReference>
<keyword evidence="5" id="KW-0479">Metal-binding</keyword>
<dbReference type="PANTHER" id="PTHR24027">
    <property type="entry name" value="CADHERIN-23"/>
    <property type="match status" value="1"/>
</dbReference>
<dbReference type="Gene3D" id="2.60.40.60">
    <property type="entry name" value="Cadherins"/>
    <property type="match status" value="5"/>
</dbReference>
<dbReference type="GO" id="GO:0016339">
    <property type="term" value="P:calcium-dependent cell-cell adhesion via plasma membrane cell adhesion molecules"/>
    <property type="evidence" value="ECO:0007669"/>
    <property type="project" value="TreeGrafter"/>
</dbReference>
<dbReference type="PANTHER" id="PTHR24027:SF428">
    <property type="entry name" value="CADHERIN 6"/>
    <property type="match status" value="1"/>
</dbReference>
<evidence type="ECO:0000256" key="14">
    <source>
        <dbReference type="ARBA" id="ARBA00069586"/>
    </source>
</evidence>
<dbReference type="Proteomes" id="UP001153269">
    <property type="component" value="Unassembled WGS sequence"/>
</dbReference>
<keyword evidence="8 15" id="KW-0106">Calcium</keyword>
<evidence type="ECO:0000256" key="16">
    <source>
        <dbReference type="RuleBase" id="RU003318"/>
    </source>
</evidence>
<dbReference type="PROSITE" id="PS00232">
    <property type="entry name" value="CADHERIN_1"/>
    <property type="match status" value="2"/>
</dbReference>
<dbReference type="InterPro" id="IPR015919">
    <property type="entry name" value="Cadherin-like_sf"/>
</dbReference>
<keyword evidence="7" id="KW-0677">Repeat</keyword>
<evidence type="ECO:0000256" key="9">
    <source>
        <dbReference type="ARBA" id="ARBA00022889"/>
    </source>
</evidence>
<dbReference type="FunFam" id="2.60.40.60:FF:000009">
    <property type="entry name" value="Cadherin 24"/>
    <property type="match status" value="1"/>
</dbReference>
<evidence type="ECO:0000313" key="20">
    <source>
        <dbReference type="EMBL" id="CAB1460007.1"/>
    </source>
</evidence>
<keyword evidence="10 18" id="KW-1133">Transmembrane helix</keyword>
<dbReference type="Pfam" id="PF00028">
    <property type="entry name" value="Cadherin"/>
    <property type="match status" value="5"/>
</dbReference>
<comment type="function">
    <text evidence="13">Cadherins are calcium-dependent cell adhesion proteins. They preferentially interact with themselves in a homophilic manner in connecting cells; cadherins may thus contribute to the sorting of heterogeneous cell types.</text>
</comment>
<dbReference type="GO" id="GO:0002009">
    <property type="term" value="P:morphogenesis of an epithelium"/>
    <property type="evidence" value="ECO:0007669"/>
    <property type="project" value="UniProtKB-ARBA"/>
</dbReference>
<feature type="transmembrane region" description="Helical" evidence="18">
    <location>
        <begin position="670"/>
        <end position="691"/>
    </location>
</feature>
<dbReference type="GO" id="GO:0005509">
    <property type="term" value="F:calcium ion binding"/>
    <property type="evidence" value="ECO:0007669"/>
    <property type="project" value="UniProtKB-UniRule"/>
</dbReference>
<evidence type="ECO:0000259" key="19">
    <source>
        <dbReference type="PROSITE" id="PS50268"/>
    </source>
</evidence>
<dbReference type="GO" id="GO:0008013">
    <property type="term" value="F:beta-catenin binding"/>
    <property type="evidence" value="ECO:0007669"/>
    <property type="project" value="TreeGrafter"/>
</dbReference>
<dbReference type="GO" id="GO:0099560">
    <property type="term" value="P:synaptic membrane adhesion"/>
    <property type="evidence" value="ECO:0007669"/>
    <property type="project" value="TreeGrafter"/>
</dbReference>
<dbReference type="GO" id="GO:0007156">
    <property type="term" value="P:homophilic cell adhesion via plasma membrane adhesion molecules"/>
    <property type="evidence" value="ECO:0007669"/>
    <property type="project" value="InterPro"/>
</dbReference>
<dbReference type="FunFam" id="2.60.40.60:FF:000014">
    <property type="entry name" value="Cadherin 8"/>
    <property type="match status" value="1"/>
</dbReference>
<dbReference type="GO" id="GO:0007043">
    <property type="term" value="P:cell-cell junction assembly"/>
    <property type="evidence" value="ECO:0007669"/>
    <property type="project" value="TreeGrafter"/>
</dbReference>
<keyword evidence="4 16" id="KW-0812">Transmembrane</keyword>
<evidence type="ECO:0000256" key="8">
    <source>
        <dbReference type="ARBA" id="ARBA00022837"/>
    </source>
</evidence>
<dbReference type="FunFam" id="4.10.900.10:FF:000006">
    <property type="entry name" value="Cadherin-9 preproprotein"/>
    <property type="match status" value="1"/>
</dbReference>
<dbReference type="SUPFAM" id="SSF49313">
    <property type="entry name" value="Cadherin-like"/>
    <property type="match status" value="5"/>
</dbReference>
<dbReference type="FunFam" id="2.60.40.60:FF:000008">
    <property type="entry name" value="Cadherin 24"/>
    <property type="match status" value="1"/>
</dbReference>
<dbReference type="SMART" id="SM00112">
    <property type="entry name" value="CA"/>
    <property type="match status" value="5"/>
</dbReference>
<gene>
    <name evidence="20" type="ORF">PLEPLA_LOCUS47844</name>
</gene>
<proteinExistence type="predicted"/>
<dbReference type="AlphaFoldDB" id="A0A9N7ZEA6"/>
<evidence type="ECO:0000256" key="1">
    <source>
        <dbReference type="ARBA" id="ARBA00004251"/>
    </source>
</evidence>
<accession>A0A9N7ZEA6</accession>
<dbReference type="FunFam" id="2.60.40.60:FF:000017">
    <property type="entry name" value="Cadherin 24"/>
    <property type="match status" value="1"/>
</dbReference>
<evidence type="ECO:0000256" key="10">
    <source>
        <dbReference type="ARBA" id="ARBA00022989"/>
    </source>
</evidence>
<keyword evidence="6" id="KW-0732">Signal</keyword>
<evidence type="ECO:0000256" key="6">
    <source>
        <dbReference type="ARBA" id="ARBA00022729"/>
    </source>
</evidence>
<dbReference type="InterPro" id="IPR027397">
    <property type="entry name" value="Catenin-bd_sf"/>
</dbReference>
<evidence type="ECO:0000256" key="5">
    <source>
        <dbReference type="ARBA" id="ARBA00022723"/>
    </source>
</evidence>
<feature type="domain" description="Cadherin" evidence="19">
    <location>
        <begin position="134"/>
        <end position="214"/>
    </location>
</feature>
<feature type="compositionally biased region" description="Pro residues" evidence="17">
    <location>
        <begin position="756"/>
        <end position="765"/>
    </location>
</feature>
<keyword evidence="3" id="KW-0165">Cleavage on pair of basic residues</keyword>
<keyword evidence="2" id="KW-1003">Cell membrane</keyword>
<keyword evidence="12" id="KW-0325">Glycoprotein</keyword>
<feature type="domain" description="Cadherin" evidence="19">
    <location>
        <begin position="215"/>
        <end position="323"/>
    </location>
</feature>
<dbReference type="GO" id="GO:0016342">
    <property type="term" value="C:catenin complex"/>
    <property type="evidence" value="ECO:0007669"/>
    <property type="project" value="TreeGrafter"/>
</dbReference>
<dbReference type="Pfam" id="PF01049">
    <property type="entry name" value="CADH_Y-type_LIR"/>
    <property type="match status" value="1"/>
</dbReference>
<dbReference type="GO" id="GO:0034332">
    <property type="term" value="P:adherens junction organization"/>
    <property type="evidence" value="ECO:0007669"/>
    <property type="project" value="TreeGrafter"/>
</dbReference>
<dbReference type="GO" id="GO:0044331">
    <property type="term" value="P:cell-cell adhesion mediated by cadherin"/>
    <property type="evidence" value="ECO:0007669"/>
    <property type="project" value="TreeGrafter"/>
</dbReference>
<keyword evidence="21" id="KW-1185">Reference proteome</keyword>
<keyword evidence="11 18" id="KW-0472">Membrane</keyword>
<organism evidence="20 21">
    <name type="scientific">Pleuronectes platessa</name>
    <name type="common">European plaice</name>
    <dbReference type="NCBI Taxonomy" id="8262"/>
    <lineage>
        <taxon>Eukaryota</taxon>
        <taxon>Metazoa</taxon>
        <taxon>Chordata</taxon>
        <taxon>Craniata</taxon>
        <taxon>Vertebrata</taxon>
        <taxon>Euteleostomi</taxon>
        <taxon>Actinopterygii</taxon>
        <taxon>Neopterygii</taxon>
        <taxon>Teleostei</taxon>
        <taxon>Neoteleostei</taxon>
        <taxon>Acanthomorphata</taxon>
        <taxon>Carangaria</taxon>
        <taxon>Pleuronectiformes</taxon>
        <taxon>Pleuronectoidei</taxon>
        <taxon>Pleuronectidae</taxon>
        <taxon>Pleuronectes</taxon>
    </lineage>
</organism>
<dbReference type="GO" id="GO:0016477">
    <property type="term" value="P:cell migration"/>
    <property type="evidence" value="ECO:0007669"/>
    <property type="project" value="TreeGrafter"/>
</dbReference>
<evidence type="ECO:0000256" key="2">
    <source>
        <dbReference type="ARBA" id="ARBA00022475"/>
    </source>
</evidence>
<dbReference type="InterPro" id="IPR039808">
    <property type="entry name" value="Cadherin"/>
</dbReference>
<feature type="region of interest" description="Disordered" evidence="17">
    <location>
        <begin position="753"/>
        <end position="772"/>
    </location>
</feature>
<evidence type="ECO:0000256" key="11">
    <source>
        <dbReference type="ARBA" id="ARBA00023136"/>
    </source>
</evidence>
<dbReference type="InterPro" id="IPR000233">
    <property type="entry name" value="Cadherin_Y-type_LIR"/>
</dbReference>
<feature type="domain" description="Cadherin" evidence="19">
    <location>
        <begin position="324"/>
        <end position="438"/>
    </location>
</feature>
<evidence type="ECO:0000256" key="17">
    <source>
        <dbReference type="SAM" id="MobiDB-lite"/>
    </source>
</evidence>
<dbReference type="GO" id="GO:0005912">
    <property type="term" value="C:adherens junction"/>
    <property type="evidence" value="ECO:0007669"/>
    <property type="project" value="TreeGrafter"/>
</dbReference>
<evidence type="ECO:0000256" key="15">
    <source>
        <dbReference type="PROSITE-ProRule" id="PRU00043"/>
    </source>
</evidence>
<feature type="domain" description="Cadherin" evidence="19">
    <location>
        <begin position="439"/>
        <end position="543"/>
    </location>
</feature>
<dbReference type="GO" id="GO:0000902">
    <property type="term" value="P:cell morphogenesis"/>
    <property type="evidence" value="ECO:0007669"/>
    <property type="project" value="TreeGrafter"/>
</dbReference>
<dbReference type="CDD" id="cd11304">
    <property type="entry name" value="Cadherin_repeat"/>
    <property type="match status" value="5"/>
</dbReference>
<evidence type="ECO:0000313" key="21">
    <source>
        <dbReference type="Proteomes" id="UP001153269"/>
    </source>
</evidence>
<comment type="caution">
    <text evidence="20">The sequence shown here is derived from an EMBL/GenBank/DDBJ whole genome shotgun (WGS) entry which is preliminary data.</text>
</comment>
<evidence type="ECO:0000256" key="4">
    <source>
        <dbReference type="ARBA" id="ARBA00022692"/>
    </source>
</evidence>
<dbReference type="FunFam" id="2.60.40.60:FF:000012">
    <property type="entry name" value="Cadherin 24"/>
    <property type="match status" value="1"/>
</dbReference>
<sequence>MCPGLVWTCVWERRNQSHAGGGGGEEEEEEEEPGCRSQSSRPLFNLLDLECWFPPSVSKRSRPCFCRSQHELSGPRAPGPAEDCGGAEGVAGLTGQDANGVPLRRSKRGWMWNQFFLLEEYMGTDMQYVGKLHSDSDRGDGSVKYVLTGDGAGSLFRIDEKSGDIHATKRLDREEKAYYILHAKAVNRITNVALEGESEFIIKIHDINDNEPRFTKDPYLARVPEMSDIGTSVIQVTAIDADDATYGNSARVVYSILEGQPYFSVDPETGLIKTALPDMDREVKENYQVVIQAKDMAGQMGGLSGTTTVSITLSDVNDNPPRFTKTVYEFRVPESLELGSTVGLIRAVDGDIGENAAMDYRVIGVDGPGWFDIATNRSTQDGMIVLRKPLDFERKRQYSLRVQVENVHIDPRFFSMGPFRDEATVKIVVEDVDEPPVFQRVSYVMEVKEDAARNTIIGSVSASDPDDKNSLVRYSIDRRTDMDRVFNVHAGNGSVFILRELDREEDAWHNISVIATEFNNPRQISRVPVFIRVLDVNDNAPTFASSYETFVCENAKANQRIQTVSATDPDEPLGGHRFSFSLAQEAAGKANFSVRDNKDNTAWILTRRNNYNSVQMSIYHVPVVISDGVFPMQSSTCTLTIRVCTCDREGNMKLCNAEALTARAGLSTGALVAILLCVIILLMIVVLFAALRRQRKKEPLIISKEDVRDNVVSYNDEGGGEEDTQAFDIGTLRNPEAIEDSKQRRDIVPETFYPPVRRPVLPPPARDNNGDVRDFINQRLQDNDGDPTAPPYDSLATYAYEGNGSVAESLSSLESVTTEGDQDYNYLSEWGPRFKKLADMYGGDDSDRDS</sequence>
<dbReference type="InterPro" id="IPR002126">
    <property type="entry name" value="Cadherin-like_dom"/>
</dbReference>
<comment type="subcellular location">
    <subcellularLocation>
        <location evidence="1 16">Cell membrane</location>
        <topology evidence="1 16">Single-pass type I membrane protein</topology>
    </subcellularLocation>
</comment>
<dbReference type="InterPro" id="IPR020894">
    <property type="entry name" value="Cadherin_CS"/>
</dbReference>
<dbReference type="PRINTS" id="PR00205">
    <property type="entry name" value="CADHERIN"/>
</dbReference>
<dbReference type="Gene3D" id="4.10.900.10">
    <property type="entry name" value="TCF3-CBD (Catenin binding domain)"/>
    <property type="match status" value="1"/>
</dbReference>
<evidence type="ECO:0000256" key="13">
    <source>
        <dbReference type="ARBA" id="ARBA00037319"/>
    </source>
</evidence>
<keyword evidence="9 16" id="KW-0130">Cell adhesion</keyword>
<name>A0A9N7ZEA6_PLEPL</name>
<evidence type="ECO:0000256" key="3">
    <source>
        <dbReference type="ARBA" id="ARBA00022685"/>
    </source>
</evidence>
<protein>
    <recommendedName>
        <fullName evidence="14">Cadherin-10</fullName>
    </recommendedName>
</protein>
<dbReference type="EMBL" id="CADEAL010004457">
    <property type="protein sequence ID" value="CAB1460007.1"/>
    <property type="molecule type" value="Genomic_DNA"/>
</dbReference>
<evidence type="ECO:0000256" key="18">
    <source>
        <dbReference type="SAM" id="Phobius"/>
    </source>
</evidence>
<dbReference type="PROSITE" id="PS50268">
    <property type="entry name" value="CADHERIN_2"/>
    <property type="match status" value="5"/>
</dbReference>
<feature type="domain" description="Cadherin" evidence="19">
    <location>
        <begin position="543"/>
        <end position="660"/>
    </location>
</feature>
<evidence type="ECO:0000256" key="7">
    <source>
        <dbReference type="ARBA" id="ARBA00022737"/>
    </source>
</evidence>
<feature type="region of interest" description="Disordered" evidence="17">
    <location>
        <begin position="16"/>
        <end position="40"/>
    </location>
</feature>
<evidence type="ECO:0000256" key="12">
    <source>
        <dbReference type="ARBA" id="ARBA00023180"/>
    </source>
</evidence>
<reference evidence="20" key="1">
    <citation type="submission" date="2020-03" db="EMBL/GenBank/DDBJ databases">
        <authorList>
            <person name="Weist P."/>
        </authorList>
    </citation>
    <scope>NUCLEOTIDE SEQUENCE</scope>
</reference>